<evidence type="ECO:0000256" key="5">
    <source>
        <dbReference type="SAM" id="MobiDB-lite"/>
    </source>
</evidence>
<dbReference type="EMBL" id="JBBNAF010000009">
    <property type="protein sequence ID" value="KAK9114399.1"/>
    <property type="molecule type" value="Genomic_DNA"/>
</dbReference>
<dbReference type="GO" id="GO:0006355">
    <property type="term" value="P:regulation of DNA-templated transcription"/>
    <property type="evidence" value="ECO:0007669"/>
    <property type="project" value="InterPro"/>
</dbReference>
<keyword evidence="8" id="KW-1185">Reference proteome</keyword>
<dbReference type="GO" id="GO:0003677">
    <property type="term" value="F:DNA binding"/>
    <property type="evidence" value="ECO:0007669"/>
    <property type="project" value="UniProtKB-KW"/>
</dbReference>
<reference evidence="7 8" key="1">
    <citation type="submission" date="2024-01" db="EMBL/GenBank/DDBJ databases">
        <title>Genome assemblies of Stephania.</title>
        <authorList>
            <person name="Yang L."/>
        </authorList>
    </citation>
    <scope>NUCLEOTIDE SEQUENCE [LARGE SCALE GENOMIC DNA]</scope>
    <source>
        <strain evidence="7">YNDBR</strain>
        <tissue evidence="7">Leaf</tissue>
    </source>
</reference>
<evidence type="ECO:0000256" key="4">
    <source>
        <dbReference type="ARBA" id="ARBA00023242"/>
    </source>
</evidence>
<dbReference type="Proteomes" id="UP001420932">
    <property type="component" value="Unassembled WGS sequence"/>
</dbReference>
<evidence type="ECO:0000259" key="6">
    <source>
        <dbReference type="PROSITE" id="PS51005"/>
    </source>
</evidence>
<evidence type="ECO:0000256" key="3">
    <source>
        <dbReference type="ARBA" id="ARBA00023163"/>
    </source>
</evidence>
<keyword evidence="1" id="KW-0805">Transcription regulation</keyword>
<gene>
    <name evidence="7" type="ORF">Syun_021196</name>
</gene>
<keyword evidence="4" id="KW-0539">Nucleus</keyword>
<organism evidence="7 8">
    <name type="scientific">Stephania yunnanensis</name>
    <dbReference type="NCBI Taxonomy" id="152371"/>
    <lineage>
        <taxon>Eukaryota</taxon>
        <taxon>Viridiplantae</taxon>
        <taxon>Streptophyta</taxon>
        <taxon>Embryophyta</taxon>
        <taxon>Tracheophyta</taxon>
        <taxon>Spermatophyta</taxon>
        <taxon>Magnoliopsida</taxon>
        <taxon>Ranunculales</taxon>
        <taxon>Menispermaceae</taxon>
        <taxon>Menispermoideae</taxon>
        <taxon>Cissampelideae</taxon>
        <taxon>Stephania</taxon>
    </lineage>
</organism>
<feature type="region of interest" description="Disordered" evidence="5">
    <location>
        <begin position="96"/>
        <end position="116"/>
    </location>
</feature>
<dbReference type="InterPro" id="IPR036093">
    <property type="entry name" value="NAC_dom_sf"/>
</dbReference>
<evidence type="ECO:0000313" key="8">
    <source>
        <dbReference type="Proteomes" id="UP001420932"/>
    </source>
</evidence>
<proteinExistence type="predicted"/>
<accession>A0AAP0NQH1</accession>
<dbReference type="Gene3D" id="2.170.150.80">
    <property type="entry name" value="NAC domain"/>
    <property type="match status" value="1"/>
</dbReference>
<protein>
    <recommendedName>
        <fullName evidence="6">NAC domain-containing protein</fullName>
    </recommendedName>
</protein>
<feature type="compositionally biased region" description="Basic and acidic residues" evidence="5">
    <location>
        <begin position="107"/>
        <end position="116"/>
    </location>
</feature>
<dbReference type="InterPro" id="IPR003441">
    <property type="entry name" value="NAC-dom"/>
</dbReference>
<comment type="caution">
    <text evidence="7">The sequence shown here is derived from an EMBL/GenBank/DDBJ whole genome shotgun (WGS) entry which is preliminary data.</text>
</comment>
<dbReference type="Pfam" id="PF02365">
    <property type="entry name" value="NAM"/>
    <property type="match status" value="1"/>
</dbReference>
<keyword evidence="2" id="KW-0238">DNA-binding</keyword>
<sequence>MALYSSNHVGGLSSHDFRSGYVFAPTELELLGHFLLLKTQNPSIQFDEIHDPGNIDPGNIYESAPDTLTEREQKRGTFSARGSRNMRKDYGRVEPLGINMDAGRPQGGEKKLKDKNGNLLGKKQTLTYYAGKKNSIKTYWIMQEFIFTSDDKKVWF</sequence>
<evidence type="ECO:0000313" key="7">
    <source>
        <dbReference type="EMBL" id="KAK9114399.1"/>
    </source>
</evidence>
<evidence type="ECO:0000256" key="2">
    <source>
        <dbReference type="ARBA" id="ARBA00023125"/>
    </source>
</evidence>
<name>A0AAP0NQH1_9MAGN</name>
<dbReference type="SUPFAM" id="SSF101941">
    <property type="entry name" value="NAC domain"/>
    <property type="match status" value="1"/>
</dbReference>
<keyword evidence="3" id="KW-0804">Transcription</keyword>
<dbReference type="PROSITE" id="PS51005">
    <property type="entry name" value="NAC"/>
    <property type="match status" value="1"/>
</dbReference>
<dbReference type="AlphaFoldDB" id="A0AAP0NQH1"/>
<evidence type="ECO:0000256" key="1">
    <source>
        <dbReference type="ARBA" id="ARBA00023015"/>
    </source>
</evidence>
<feature type="domain" description="NAC" evidence="6">
    <location>
        <begin position="17"/>
        <end position="156"/>
    </location>
</feature>